<comment type="caution">
    <text evidence="2">The sequence shown here is derived from an EMBL/GenBank/DDBJ whole genome shotgun (WGS) entry which is preliminary data.</text>
</comment>
<reference evidence="2" key="1">
    <citation type="submission" date="2021-03" db="EMBL/GenBank/DDBJ databases">
        <title>Streptomyces poriferae sp. nov., a novel marine sponge-derived Actinobacteria species with anti-MRSA activity.</title>
        <authorList>
            <person name="Sandoval-Powers M."/>
            <person name="Kralova S."/>
            <person name="Nguyen G.-S."/>
            <person name="Fawwal D."/>
            <person name="Degnes K."/>
            <person name="Klinkenberg G."/>
            <person name="Sletta H."/>
            <person name="Wentzel A."/>
            <person name="Liles M.R."/>
        </authorList>
    </citation>
    <scope>NUCLEOTIDE SEQUENCE</scope>
    <source>
        <strain evidence="2">DSM 41794</strain>
    </source>
</reference>
<dbReference type="EMBL" id="JAFLRJ010000099">
    <property type="protein sequence ID" value="MBO0512421.1"/>
    <property type="molecule type" value="Genomic_DNA"/>
</dbReference>
<evidence type="ECO:0000256" key="1">
    <source>
        <dbReference type="SAM" id="MobiDB-lite"/>
    </source>
</evidence>
<feature type="region of interest" description="Disordered" evidence="1">
    <location>
        <begin position="43"/>
        <end position="65"/>
    </location>
</feature>
<gene>
    <name evidence="2" type="ORF">J0695_11465</name>
</gene>
<protein>
    <submittedName>
        <fullName evidence="2">Uncharacterized protein</fullName>
    </submittedName>
</protein>
<accession>A0A939F4J9</accession>
<evidence type="ECO:0000313" key="2">
    <source>
        <dbReference type="EMBL" id="MBO0512421.1"/>
    </source>
</evidence>
<dbReference type="Proteomes" id="UP000664167">
    <property type="component" value="Unassembled WGS sequence"/>
</dbReference>
<name>A0A939F4J9_9ACTN</name>
<organism evidence="2 3">
    <name type="scientific">Streptomyces beijiangensis</name>
    <dbReference type="NCBI Taxonomy" id="163361"/>
    <lineage>
        <taxon>Bacteria</taxon>
        <taxon>Bacillati</taxon>
        <taxon>Actinomycetota</taxon>
        <taxon>Actinomycetes</taxon>
        <taxon>Kitasatosporales</taxon>
        <taxon>Streptomycetaceae</taxon>
        <taxon>Streptomyces</taxon>
    </lineage>
</organism>
<keyword evidence="3" id="KW-1185">Reference proteome</keyword>
<sequence>MPDDYDFPDDLRAAQLALHQAQAEQLTFAATLPLSAEPMEAMEDPAHWYRRNHPRPTSPGYTPEQAAELTRIRALVLELATSVMTHPYWAGLSGSDVVTARMALKHAHEQDSAAA</sequence>
<evidence type="ECO:0000313" key="3">
    <source>
        <dbReference type="Proteomes" id="UP000664167"/>
    </source>
</evidence>
<dbReference type="RefSeq" id="WP_206961814.1">
    <property type="nucleotide sequence ID" value="NZ_BAAAJJ010000002.1"/>
</dbReference>
<dbReference type="AlphaFoldDB" id="A0A939F4J9"/>
<proteinExistence type="predicted"/>